<sequence>MEKDSLNRISVHNWIQKLLNKSLPLNISKRNLIIVCCQVINKILPNSIKNPQESSDEANLESIINFSLNYGVEIEKIFSIDCFLKNNKNTSLYNLVNSIKQLYIGKEQDQETETEKGKGKEQEKEKEKETETEKETEKEKEKEIQNNNKNKLIISTPPNELNSNSIIHQLKKNHFFYSNPNNQKEIENYQIESVTYSQPNYLESRVIKWFSLGEAKFNIIADTMDAKFVLQSSKFSLHFLVNNQQMNFRYQEHSLLNLTLSKNDPNILLFSYLIRNSQVNLNNSNNNNQNNKQETIIFQVENEEEREEILQTFLMFNYYHGQFAEMNEINGKILGPTLEITSLTERCLNKGCARFKVRVWDYFEKKYINTLIWLDSSGIQFSISKPNKKPISIHWDEVSIQTAICKQKNRLSQKLLQLRFQDLSGMILILIKCKNKHYRLLIQRCIIEFNLKYQKKNQIIKITKKLILNDHKSQNNNNNNSTNKENNKKNKQSLVIYNDANKNNNRNKNNNKNKNRNTNNNQINIVNLTKPLKIYPLEIKFFDNSEQNLIPVSINDFNQQKGNTNSRQFNYFSLFDLNGVGYICQNRSLLPRSIQGNLLTPLFIRNKSQLLYEEKLNRLINNLLKKDIIEFKLKIISINDHNKNFKSSNNLEKNQIKFFKFILKKHIVEIKNENDVIIYSEEYSNEQKIFLNTEYLKIFLIHSLKKKIKFLFSCKNSFEKDLILNCFLILKKNKLNKAIKNINKNYISNIQIISPQKKFNKIMTNYANKSIFEYNKFNKIKKKKNQKMSSGSSNKNKNNINNQTNNNHNHNNNNNNNETIFSNRNNQNSRQLIAFNQRINNKYKVLLYSSIEEYLGESIIKLHDDHFKFEFGSLKIQRFYSNYSTVYSYLTKSLYVRFVFDENIFINFRFKSMGQQREFFNTFRKKKKNYLKYRINSMTQFEILIITKNIKTPALIFLKPDGFILQTEHNLIILEYFIGNRITINKINKKICKLKFGTGYGRLLFEFHSELISNSFFKIYNNNQEKFQSLSINNPVKSFKIKINSEKYFTTLYCTVSLIIYFNRIYHRNKEKNKNSKRITQNKQNFSLQLNKIFLNNSQIFSVRENIKNARIRLQNNEKIDLFFQSRKHKQSFIHYFRNIIIKKLINFPNCFFIKLKYDKLWKYANKNNKHNNKMTFNNNNLIDNYRINFHNIKNFKKSQIEGIISLHPEGIILIKSDGKNMKFNFLELYIELNPLFNNLIKLIIYKKQLENKKKKNNVFDYYNISFLNFKNKSSFIWKFLKYKKLIEKNENTNNNIDDGDHDDDGDDDDDDDDTDDDDDNDDDDKTKNLNLILINNYLVTIQTENYLNNKNNIQLKFTDYYLKILFPHKMHLIYPYHQIFLNYSKNKNKNQCLLQTNNNPQIKIIFRDAQLRSQFISMFYWLQEFSISRKSIELQNILYYYQRIYSKKKNNELNLNLTESKNNFNVIFLNNELEEISKGFCFLDNNLNSLIINGFPRNANTKSNNANNNRTLYKNRFHNNRINYNPNYFQGEINDKNENILFLNNLDEIYIDNSWDNKTIITITDLENIEIICKMESMKKLWKFSKKFLYLQSLIKYQLKESMNKRQNLQNQMKETINQYNQERLKKIKTFLKNSSNKNSNNAENVNFIIEDETFHNSTKLDTIVSIPIGYIQNRDTDNFQGVIIFDPKSITIILAGYRKDQMDVIFQDLNLLQISFHSKETSWANIRYNNIDYAIQFNTKEDKILFAKYSSYLIQKKKLSMN</sequence>
<feature type="region of interest" description="Disordered" evidence="2">
    <location>
        <begin position="108"/>
        <end position="144"/>
    </location>
</feature>
<gene>
    <name evidence="3" type="ORF">M0812_26295</name>
</gene>
<dbReference type="Proteomes" id="UP001146793">
    <property type="component" value="Unassembled WGS sequence"/>
</dbReference>
<protein>
    <submittedName>
        <fullName evidence="3">Nnp-1 protein putative nuclear protein 1 nop52</fullName>
    </submittedName>
</protein>
<dbReference type="GO" id="GO:0003713">
    <property type="term" value="F:transcription coactivator activity"/>
    <property type="evidence" value="ECO:0007669"/>
    <property type="project" value="TreeGrafter"/>
</dbReference>
<dbReference type="PANTHER" id="PTHR46007:SF8">
    <property type="entry name" value="C2H2-TYPE DOMAIN-CONTAINING PROTEIN"/>
    <property type="match status" value="1"/>
</dbReference>
<dbReference type="GO" id="GO:0016592">
    <property type="term" value="C:mediator complex"/>
    <property type="evidence" value="ECO:0007669"/>
    <property type="project" value="TreeGrafter"/>
</dbReference>
<dbReference type="InterPro" id="IPR051647">
    <property type="entry name" value="Mediator_comp_sub12"/>
</dbReference>
<dbReference type="GO" id="GO:0045944">
    <property type="term" value="P:positive regulation of transcription by RNA polymerase II"/>
    <property type="evidence" value="ECO:0007669"/>
    <property type="project" value="TreeGrafter"/>
</dbReference>
<evidence type="ECO:0000256" key="1">
    <source>
        <dbReference type="SAM" id="Coils"/>
    </source>
</evidence>
<dbReference type="PANTHER" id="PTHR46007">
    <property type="entry name" value="MEDIATOR OF RNA POLYMERASE II TRANSCRIPTION SUBUNIT 12"/>
    <property type="match status" value="1"/>
</dbReference>
<name>A0AAV7YDQ2_9EUKA</name>
<evidence type="ECO:0000313" key="4">
    <source>
        <dbReference type="Proteomes" id="UP001146793"/>
    </source>
</evidence>
<reference evidence="3" key="1">
    <citation type="submission" date="2022-08" db="EMBL/GenBank/DDBJ databases">
        <title>Novel sulphate-reducing endosymbionts in the free-living metamonad Anaeramoeba.</title>
        <authorList>
            <person name="Jerlstrom-Hultqvist J."/>
            <person name="Cepicka I."/>
            <person name="Gallot-Lavallee L."/>
            <person name="Salas-Leiva D."/>
            <person name="Curtis B.A."/>
            <person name="Zahonova K."/>
            <person name="Pipaliya S."/>
            <person name="Dacks J."/>
            <person name="Roger A.J."/>
        </authorList>
    </citation>
    <scope>NUCLEOTIDE SEQUENCE</scope>
    <source>
        <strain evidence="3">Busselton2</strain>
    </source>
</reference>
<feature type="compositionally biased region" description="Low complexity" evidence="2">
    <location>
        <begin position="474"/>
        <end position="484"/>
    </location>
</feature>
<evidence type="ECO:0000313" key="3">
    <source>
        <dbReference type="EMBL" id="KAJ3426727.1"/>
    </source>
</evidence>
<feature type="region of interest" description="Disordered" evidence="2">
    <location>
        <begin position="783"/>
        <end position="823"/>
    </location>
</feature>
<keyword evidence="1" id="KW-0175">Coiled coil</keyword>
<evidence type="ECO:0000256" key="2">
    <source>
        <dbReference type="SAM" id="MobiDB-lite"/>
    </source>
</evidence>
<feature type="region of interest" description="Disordered" evidence="2">
    <location>
        <begin position="471"/>
        <end position="523"/>
    </location>
</feature>
<proteinExistence type="predicted"/>
<accession>A0AAV7YDQ2</accession>
<feature type="compositionally biased region" description="Low complexity" evidence="2">
    <location>
        <begin position="787"/>
        <end position="823"/>
    </location>
</feature>
<feature type="coiled-coil region" evidence="1">
    <location>
        <begin position="1600"/>
        <end position="1627"/>
    </location>
</feature>
<comment type="caution">
    <text evidence="3">The sequence shown here is derived from an EMBL/GenBank/DDBJ whole genome shotgun (WGS) entry which is preliminary data.</text>
</comment>
<dbReference type="EMBL" id="JANTQA010000063">
    <property type="protein sequence ID" value="KAJ3426727.1"/>
    <property type="molecule type" value="Genomic_DNA"/>
</dbReference>
<feature type="region of interest" description="Disordered" evidence="2">
    <location>
        <begin position="1292"/>
        <end position="1323"/>
    </location>
</feature>
<organism evidence="3 4">
    <name type="scientific">Anaeramoeba flamelloides</name>
    <dbReference type="NCBI Taxonomy" id="1746091"/>
    <lineage>
        <taxon>Eukaryota</taxon>
        <taxon>Metamonada</taxon>
        <taxon>Anaeramoebidae</taxon>
        <taxon>Anaeramoeba</taxon>
    </lineage>
</organism>
<feature type="compositionally biased region" description="Acidic residues" evidence="2">
    <location>
        <begin position="1298"/>
        <end position="1323"/>
    </location>
</feature>